<dbReference type="EMBL" id="JAFCMP010000514">
    <property type="protein sequence ID" value="KAG5178508.1"/>
    <property type="molecule type" value="Genomic_DNA"/>
</dbReference>
<evidence type="ECO:0000313" key="2">
    <source>
        <dbReference type="EMBL" id="KAG5178508.1"/>
    </source>
</evidence>
<protein>
    <submittedName>
        <fullName evidence="2">Uncharacterized protein</fullName>
    </submittedName>
</protein>
<feature type="region of interest" description="Disordered" evidence="1">
    <location>
        <begin position="41"/>
        <end position="63"/>
    </location>
</feature>
<evidence type="ECO:0000256" key="1">
    <source>
        <dbReference type="SAM" id="MobiDB-lite"/>
    </source>
</evidence>
<dbReference type="AlphaFoldDB" id="A0A836CB24"/>
<proteinExistence type="predicted"/>
<name>A0A836CB24_9STRA</name>
<sequence length="338" mass="36647">MEDALKKQAAAEFSLLEAPPALNACVDCPNAWEHYLELRRGSASANDDTTSNSSSSGSDDDSAYKDEAYDDYYVDGLNANHASWYAENAERALARETAAQIRRQAAAALTDDGVDADFKRRLLDGLDVQVEVERHPSDHDIIQAYAIATTVWSPYALPRCVQLRMEWRSCVVGNDCEFSFGLAARCVPAASRWSILATNRYVDPPASCLSNVYTGPHWCSGGGGADGEEGELVDAPLVSCGSVEEGGGVAMTWLEYKCRAITGALRPVDRCFDSFYAYQVNVGEPAPELQVEHAINPKFNCDIPTKVNDAGAEEAGCVEPRCTCPVCAELQCSQAEYV</sequence>
<comment type="caution">
    <text evidence="2">The sequence shown here is derived from an EMBL/GenBank/DDBJ whole genome shotgun (WGS) entry which is preliminary data.</text>
</comment>
<organism evidence="2 3">
    <name type="scientific">Tribonema minus</name>
    <dbReference type="NCBI Taxonomy" id="303371"/>
    <lineage>
        <taxon>Eukaryota</taxon>
        <taxon>Sar</taxon>
        <taxon>Stramenopiles</taxon>
        <taxon>Ochrophyta</taxon>
        <taxon>PX clade</taxon>
        <taxon>Xanthophyceae</taxon>
        <taxon>Tribonematales</taxon>
        <taxon>Tribonemataceae</taxon>
        <taxon>Tribonema</taxon>
    </lineage>
</organism>
<accession>A0A836CB24</accession>
<gene>
    <name evidence="2" type="ORF">JKP88DRAFT_241880</name>
</gene>
<reference evidence="2" key="1">
    <citation type="submission" date="2021-02" db="EMBL/GenBank/DDBJ databases">
        <title>First Annotated Genome of the Yellow-green Alga Tribonema minus.</title>
        <authorList>
            <person name="Mahan K.M."/>
        </authorList>
    </citation>
    <scope>NUCLEOTIDE SEQUENCE</scope>
    <source>
        <strain evidence="2">UTEX B ZZ1240</strain>
    </source>
</reference>
<keyword evidence="3" id="KW-1185">Reference proteome</keyword>
<feature type="compositionally biased region" description="Low complexity" evidence="1">
    <location>
        <begin position="42"/>
        <end position="57"/>
    </location>
</feature>
<evidence type="ECO:0000313" key="3">
    <source>
        <dbReference type="Proteomes" id="UP000664859"/>
    </source>
</evidence>
<dbReference type="Proteomes" id="UP000664859">
    <property type="component" value="Unassembled WGS sequence"/>
</dbReference>